<dbReference type="PANTHER" id="PTHR43309:SF5">
    <property type="entry name" value="5-OXOPROLINASE SUBUNIT C"/>
    <property type="match status" value="1"/>
</dbReference>
<dbReference type="PANTHER" id="PTHR43309">
    <property type="entry name" value="5-OXOPROLINASE SUBUNIT C"/>
    <property type="match status" value="1"/>
</dbReference>
<keyword evidence="2" id="KW-0378">Hydrolase</keyword>
<dbReference type="SUPFAM" id="SSF50891">
    <property type="entry name" value="Cyclophilin-like"/>
    <property type="match status" value="1"/>
</dbReference>
<dbReference type="RefSeq" id="WP_076669674.1">
    <property type="nucleotide sequence ID" value="NZ_FTPP01000002.1"/>
</dbReference>
<dbReference type="InterPro" id="IPR052708">
    <property type="entry name" value="PxpC"/>
</dbReference>
<organism evidence="5 6">
    <name type="scientific">Pontibacter indicus</name>
    <dbReference type="NCBI Taxonomy" id="1317125"/>
    <lineage>
        <taxon>Bacteria</taxon>
        <taxon>Pseudomonadati</taxon>
        <taxon>Bacteroidota</taxon>
        <taxon>Cytophagia</taxon>
        <taxon>Cytophagales</taxon>
        <taxon>Hymenobacteraceae</taxon>
        <taxon>Pontibacter</taxon>
    </lineage>
</organism>
<dbReference type="Pfam" id="PF02626">
    <property type="entry name" value="CT_A_B"/>
    <property type="match status" value="1"/>
</dbReference>
<sequence length="335" mass="36428">MGLEIIKPGMLTTLQDRGRYGHQREGIVTSGAMDTFACRVANLLAGNAADEAVLEITLTGPTIRFTEDQLIALTGADLSPELNGEPVAMWRPFLVKEGCVLSFGAHVSGCRAYLAVSGGFDLPRLMGSFSTYLQAGIGGYQGRALKAGDVIPCHSTTPVAMALFAQAAATPEGHNFLAANWTPDPQLYPAYRPNPTIRTVKGPEYERFSEISQGQIWTERFQVSAQSDRMGYRLQGVSLYLSEEAELISTAVTFGTVQVPPEGTPIVLMADHQTTGGYPRILQVVRVDLPILAQVVPGQTIGFEEVSLEEAQQLYIRQEQNLMQLARAIQLKQNI</sequence>
<keyword evidence="3" id="KW-0067">ATP-binding</keyword>
<dbReference type="AlphaFoldDB" id="A0A1R3XKR6"/>
<evidence type="ECO:0000313" key="5">
    <source>
        <dbReference type="EMBL" id="SIT92262.1"/>
    </source>
</evidence>
<dbReference type="SMART" id="SM00797">
    <property type="entry name" value="AHS2"/>
    <property type="match status" value="1"/>
</dbReference>
<dbReference type="GO" id="GO:0016787">
    <property type="term" value="F:hydrolase activity"/>
    <property type="evidence" value="ECO:0007669"/>
    <property type="project" value="UniProtKB-KW"/>
</dbReference>
<dbReference type="GO" id="GO:0005524">
    <property type="term" value="F:ATP binding"/>
    <property type="evidence" value="ECO:0007669"/>
    <property type="project" value="UniProtKB-KW"/>
</dbReference>
<evidence type="ECO:0000313" key="6">
    <source>
        <dbReference type="Proteomes" id="UP000187181"/>
    </source>
</evidence>
<reference evidence="6" key="1">
    <citation type="submission" date="2017-01" db="EMBL/GenBank/DDBJ databases">
        <authorList>
            <person name="Varghese N."/>
            <person name="Submissions S."/>
        </authorList>
    </citation>
    <scope>NUCLEOTIDE SEQUENCE [LARGE SCALE GENOMIC DNA]</scope>
    <source>
        <strain evidence="6">LP100</strain>
    </source>
</reference>
<proteinExistence type="predicted"/>
<dbReference type="EMBL" id="FTPP01000002">
    <property type="protein sequence ID" value="SIT92262.1"/>
    <property type="molecule type" value="Genomic_DNA"/>
</dbReference>
<feature type="domain" description="Carboxyltransferase" evidence="4">
    <location>
        <begin position="24"/>
        <end position="321"/>
    </location>
</feature>
<evidence type="ECO:0000259" key="4">
    <source>
        <dbReference type="SMART" id="SM00797"/>
    </source>
</evidence>
<dbReference type="OrthoDB" id="9782422at2"/>
<gene>
    <name evidence="5" type="ORF">SAMN05444128_2781</name>
</gene>
<dbReference type="NCBIfam" id="TIGR00724">
    <property type="entry name" value="urea_amlyse_rel"/>
    <property type="match status" value="1"/>
</dbReference>
<keyword evidence="1" id="KW-0547">Nucleotide-binding</keyword>
<evidence type="ECO:0000256" key="2">
    <source>
        <dbReference type="ARBA" id="ARBA00022801"/>
    </source>
</evidence>
<dbReference type="InterPro" id="IPR029000">
    <property type="entry name" value="Cyclophilin-like_dom_sf"/>
</dbReference>
<dbReference type="Proteomes" id="UP000187181">
    <property type="component" value="Unassembled WGS sequence"/>
</dbReference>
<accession>A0A1R3XKR6</accession>
<keyword evidence="6" id="KW-1185">Reference proteome</keyword>
<name>A0A1R3XKR6_9BACT</name>
<protein>
    <submittedName>
        <fullName evidence="5">Antagonist of KipI</fullName>
    </submittedName>
</protein>
<dbReference type="InterPro" id="IPR003778">
    <property type="entry name" value="CT_A_B"/>
</dbReference>
<dbReference type="STRING" id="1317125.SAMN05444128_2781"/>
<evidence type="ECO:0000256" key="1">
    <source>
        <dbReference type="ARBA" id="ARBA00022741"/>
    </source>
</evidence>
<dbReference type="Gene3D" id="2.40.100.10">
    <property type="entry name" value="Cyclophilin-like"/>
    <property type="match status" value="1"/>
</dbReference>
<evidence type="ECO:0000256" key="3">
    <source>
        <dbReference type="ARBA" id="ARBA00022840"/>
    </source>
</evidence>